<organism evidence="1 2">
    <name type="scientific">Mya arenaria</name>
    <name type="common">Soft-shell clam</name>
    <dbReference type="NCBI Taxonomy" id="6604"/>
    <lineage>
        <taxon>Eukaryota</taxon>
        <taxon>Metazoa</taxon>
        <taxon>Spiralia</taxon>
        <taxon>Lophotrochozoa</taxon>
        <taxon>Mollusca</taxon>
        <taxon>Bivalvia</taxon>
        <taxon>Autobranchia</taxon>
        <taxon>Heteroconchia</taxon>
        <taxon>Euheterodonta</taxon>
        <taxon>Imparidentia</taxon>
        <taxon>Neoheterodontei</taxon>
        <taxon>Myida</taxon>
        <taxon>Myoidea</taxon>
        <taxon>Myidae</taxon>
        <taxon>Mya</taxon>
    </lineage>
</organism>
<accession>A0ABY7EGX1</accession>
<reference evidence="1" key="1">
    <citation type="submission" date="2022-11" db="EMBL/GenBank/DDBJ databases">
        <title>Centuries of genome instability and evolution in soft-shell clam transmissible cancer (bioRxiv).</title>
        <authorList>
            <person name="Hart S.F.M."/>
            <person name="Yonemitsu M.A."/>
            <person name="Giersch R.M."/>
            <person name="Beal B.F."/>
            <person name="Arriagada G."/>
            <person name="Davis B.W."/>
            <person name="Ostrander E.A."/>
            <person name="Goff S.P."/>
            <person name="Metzger M.J."/>
        </authorList>
    </citation>
    <scope>NUCLEOTIDE SEQUENCE</scope>
    <source>
        <strain evidence="1">MELC-2E11</strain>
        <tissue evidence="1">Siphon/mantle</tissue>
    </source>
</reference>
<evidence type="ECO:0000313" key="2">
    <source>
        <dbReference type="Proteomes" id="UP001164746"/>
    </source>
</evidence>
<dbReference type="Proteomes" id="UP001164746">
    <property type="component" value="Chromosome 6"/>
</dbReference>
<protein>
    <submittedName>
        <fullName evidence="1">Uncharacterized protein</fullName>
    </submittedName>
</protein>
<proteinExistence type="predicted"/>
<name>A0ABY7EGX1_MYAAR</name>
<gene>
    <name evidence="1" type="ORF">MAR_018323</name>
</gene>
<keyword evidence="2" id="KW-1185">Reference proteome</keyword>
<dbReference type="EMBL" id="CP111017">
    <property type="protein sequence ID" value="WAR08365.1"/>
    <property type="molecule type" value="Genomic_DNA"/>
</dbReference>
<evidence type="ECO:0000313" key="1">
    <source>
        <dbReference type="EMBL" id="WAR08365.1"/>
    </source>
</evidence>
<sequence length="41" mass="4929">MVTVSRKRQSENACIFFYPTGIKHRQQRRLQRRMCFVVGSI</sequence>